<evidence type="ECO:0000313" key="2">
    <source>
        <dbReference type="EMBL" id="UOR04559.1"/>
    </source>
</evidence>
<keyword evidence="1" id="KW-1133">Transmembrane helix</keyword>
<dbReference type="KEGG" id="haei:MUN82_16620"/>
<feature type="transmembrane region" description="Helical" evidence="1">
    <location>
        <begin position="20"/>
        <end position="44"/>
    </location>
</feature>
<reference evidence="2 3" key="1">
    <citation type="submission" date="2022-04" db="EMBL/GenBank/DDBJ databases">
        <title>Hymenobacter sp. isolated from the air.</title>
        <authorList>
            <person name="Won M."/>
            <person name="Lee C.-M."/>
            <person name="Woen H.-Y."/>
            <person name="Kwon S.-W."/>
        </authorList>
    </citation>
    <scope>NUCLEOTIDE SEQUENCE [LARGE SCALE GENOMIC DNA]</scope>
    <source>
        <strain evidence="3">5413 J-13</strain>
    </source>
</reference>
<dbReference type="EMBL" id="CP095053">
    <property type="protein sequence ID" value="UOR04559.1"/>
    <property type="molecule type" value="Genomic_DNA"/>
</dbReference>
<sequence>MDSRNTSTPETTSSGGSLVLSWLFVGVPLLWGISQTFIKALALFNS</sequence>
<dbReference type="Proteomes" id="UP000829925">
    <property type="component" value="Chromosome"/>
</dbReference>
<evidence type="ECO:0000313" key="3">
    <source>
        <dbReference type="Proteomes" id="UP000829925"/>
    </source>
</evidence>
<gene>
    <name evidence="2" type="ORF">MUN82_16620</name>
</gene>
<proteinExistence type="predicted"/>
<keyword evidence="1" id="KW-0472">Membrane</keyword>
<name>A0A8T9SXP9_9BACT</name>
<dbReference type="RefSeq" id="WP_245092261.1">
    <property type="nucleotide sequence ID" value="NZ_CP095053.1"/>
</dbReference>
<organism evidence="2 3">
    <name type="scientific">Hymenobacter aerilatus</name>
    <dbReference type="NCBI Taxonomy" id="2932251"/>
    <lineage>
        <taxon>Bacteria</taxon>
        <taxon>Pseudomonadati</taxon>
        <taxon>Bacteroidota</taxon>
        <taxon>Cytophagia</taxon>
        <taxon>Cytophagales</taxon>
        <taxon>Hymenobacteraceae</taxon>
        <taxon>Hymenobacter</taxon>
    </lineage>
</organism>
<keyword evidence="3" id="KW-1185">Reference proteome</keyword>
<evidence type="ECO:0008006" key="4">
    <source>
        <dbReference type="Google" id="ProtNLM"/>
    </source>
</evidence>
<accession>A0A8T9SXP9</accession>
<protein>
    <recommendedName>
        <fullName evidence="4">Oxalate:formate antiporter</fullName>
    </recommendedName>
</protein>
<dbReference type="AlphaFoldDB" id="A0A8T9SXP9"/>
<evidence type="ECO:0000256" key="1">
    <source>
        <dbReference type="SAM" id="Phobius"/>
    </source>
</evidence>
<keyword evidence="1" id="KW-0812">Transmembrane</keyword>